<name>A0A498I696_MALDO</name>
<dbReference type="Pfam" id="PF00076">
    <property type="entry name" value="RRM_1"/>
    <property type="match status" value="2"/>
</dbReference>
<dbReference type="GO" id="GO:0003729">
    <property type="term" value="F:mRNA binding"/>
    <property type="evidence" value="ECO:0007669"/>
    <property type="project" value="TreeGrafter"/>
</dbReference>
<evidence type="ECO:0000259" key="3">
    <source>
        <dbReference type="PROSITE" id="PS50102"/>
    </source>
</evidence>
<evidence type="ECO:0000313" key="5">
    <source>
        <dbReference type="Proteomes" id="UP000290289"/>
    </source>
</evidence>
<dbReference type="InterPro" id="IPR000504">
    <property type="entry name" value="RRM_dom"/>
</dbReference>
<reference evidence="4" key="1">
    <citation type="submission" date="2018-10" db="EMBL/GenBank/DDBJ databases">
        <title>A high-quality apple genome assembly.</title>
        <authorList>
            <person name="Hu J."/>
        </authorList>
    </citation>
    <scope>NUCLEOTIDE SEQUENCE [LARGE SCALE GENOMIC DNA]</scope>
    <source>
        <tissue evidence="4">Young leaf</tissue>
    </source>
</reference>
<proteinExistence type="predicted"/>
<feature type="domain" description="RRM" evidence="3">
    <location>
        <begin position="38"/>
        <end position="101"/>
    </location>
</feature>
<evidence type="ECO:0000256" key="1">
    <source>
        <dbReference type="ARBA" id="ARBA00022884"/>
    </source>
</evidence>
<dbReference type="InterPro" id="IPR035979">
    <property type="entry name" value="RBD_domain_sf"/>
</dbReference>
<evidence type="ECO:0000256" key="2">
    <source>
        <dbReference type="PROSITE-ProRule" id="PRU00176"/>
    </source>
</evidence>
<sequence length="167" mass="18531">MNRIQVLHHRDTGKSRGFAFVTMSPIEDCNAVIENLDGCLFVGNLSWSATSESLTKAFQEHGTVVGARVLYDGDTGMSRGYGYVCYSTKSEMDAALESLNGFVCYSSNPSPHILRSIYGWPRTRRKSTACKLGRRKTFIKFGVNLNKGLINGNFNEKHLDVVLLVIS</sequence>
<dbReference type="InterPro" id="IPR050502">
    <property type="entry name" value="Euk_RNA-bind_prot"/>
</dbReference>
<keyword evidence="5" id="KW-1185">Reference proteome</keyword>
<dbReference type="PROSITE" id="PS50102">
    <property type="entry name" value="RRM"/>
    <property type="match status" value="1"/>
</dbReference>
<dbReference type="AlphaFoldDB" id="A0A498I696"/>
<organism evidence="4 5">
    <name type="scientific">Malus domestica</name>
    <name type="common">Apple</name>
    <name type="synonym">Pyrus malus</name>
    <dbReference type="NCBI Taxonomy" id="3750"/>
    <lineage>
        <taxon>Eukaryota</taxon>
        <taxon>Viridiplantae</taxon>
        <taxon>Streptophyta</taxon>
        <taxon>Embryophyta</taxon>
        <taxon>Tracheophyta</taxon>
        <taxon>Spermatophyta</taxon>
        <taxon>Magnoliopsida</taxon>
        <taxon>eudicotyledons</taxon>
        <taxon>Gunneridae</taxon>
        <taxon>Pentapetalae</taxon>
        <taxon>rosids</taxon>
        <taxon>fabids</taxon>
        <taxon>Rosales</taxon>
        <taxon>Rosaceae</taxon>
        <taxon>Amygdaloideae</taxon>
        <taxon>Maleae</taxon>
        <taxon>Malus</taxon>
    </lineage>
</organism>
<dbReference type="STRING" id="3750.A0A498I696"/>
<dbReference type="GO" id="GO:1901259">
    <property type="term" value="P:chloroplast rRNA processing"/>
    <property type="evidence" value="ECO:0007669"/>
    <property type="project" value="TreeGrafter"/>
</dbReference>
<dbReference type="EMBL" id="RDQH01000339">
    <property type="protein sequence ID" value="RXH78419.1"/>
    <property type="molecule type" value="Genomic_DNA"/>
</dbReference>
<dbReference type="PANTHER" id="PTHR48025">
    <property type="entry name" value="OS02G0815200 PROTEIN"/>
    <property type="match status" value="1"/>
</dbReference>
<dbReference type="InterPro" id="IPR012677">
    <property type="entry name" value="Nucleotide-bd_a/b_plait_sf"/>
</dbReference>
<accession>A0A498I696</accession>
<dbReference type="Gene3D" id="3.30.70.330">
    <property type="match status" value="2"/>
</dbReference>
<protein>
    <recommendedName>
        <fullName evidence="3">RRM domain-containing protein</fullName>
    </recommendedName>
</protein>
<dbReference type="SMART" id="SM00360">
    <property type="entry name" value="RRM"/>
    <property type="match status" value="1"/>
</dbReference>
<gene>
    <name evidence="4" type="ORF">DVH24_001937</name>
</gene>
<dbReference type="SUPFAM" id="SSF54928">
    <property type="entry name" value="RNA-binding domain, RBD"/>
    <property type="match status" value="1"/>
</dbReference>
<dbReference type="Proteomes" id="UP000290289">
    <property type="component" value="Chromosome 13"/>
</dbReference>
<comment type="caution">
    <text evidence="4">The sequence shown here is derived from an EMBL/GenBank/DDBJ whole genome shotgun (WGS) entry which is preliminary data.</text>
</comment>
<keyword evidence="1 2" id="KW-0694">RNA-binding</keyword>
<dbReference type="GO" id="GO:0009535">
    <property type="term" value="C:chloroplast thylakoid membrane"/>
    <property type="evidence" value="ECO:0007669"/>
    <property type="project" value="TreeGrafter"/>
</dbReference>
<dbReference type="PANTHER" id="PTHR48025:SF9">
    <property type="entry name" value="OS02G0815200 PROTEIN"/>
    <property type="match status" value="1"/>
</dbReference>
<evidence type="ECO:0000313" key="4">
    <source>
        <dbReference type="EMBL" id="RXH78419.1"/>
    </source>
</evidence>